<evidence type="ECO:0000313" key="14">
    <source>
        <dbReference type="Proteomes" id="UP001163823"/>
    </source>
</evidence>
<sequence length="362" mass="40725">MFAKLPGNVSNKIEGHMNRKITSDPYVSISVKNAVIGRTFVISNSENPVWMQHFYVPVAHYASEVHFVVKDSDVVGSQLIGVVAIPVEHIFSGERIEGTYPVLNNSGKPCKQGAVLSLSIQYIPIEQLSIYHQGVGAGPDYHGVPGTYFPLRKGGTVTLYQDAHVPDGVLPNLKLDQGMHYVHGKCWHDIFDAIRQARRLIYITGWSVWHKVRLVRIAGYPSDYTLGDLLRTKSQEGVRVLLLVWDDPTSRSILGYKTDGIMQTHDEETRRFFKHSSVQVLLCPRTAGKRHSWVKQKEVGTIYTHHQKTVIADADAGNNRRKIIAFVGGLDLCDGRYDTPQHSLFKTLQTVHKDDYHNPMMS</sequence>
<dbReference type="KEGG" id="qsa:O6P43_027148"/>
<dbReference type="InterPro" id="IPR000008">
    <property type="entry name" value="C2_dom"/>
</dbReference>
<dbReference type="Pfam" id="PF00614">
    <property type="entry name" value="PLDc"/>
    <property type="match status" value="1"/>
</dbReference>
<feature type="domain" description="C2" evidence="11">
    <location>
        <begin position="1"/>
        <end position="100"/>
    </location>
</feature>
<dbReference type="CDD" id="cd04015">
    <property type="entry name" value="C2_plant_PLD"/>
    <property type="match status" value="1"/>
</dbReference>
<proteinExistence type="inferred from homology"/>
<dbReference type="SMART" id="SM00239">
    <property type="entry name" value="C2"/>
    <property type="match status" value="1"/>
</dbReference>
<keyword evidence="8" id="KW-0106">Calcium</keyword>
<keyword evidence="5" id="KW-0479">Metal-binding</keyword>
<feature type="domain" description="PLD phosphodiesterase" evidence="12">
    <location>
        <begin position="301"/>
        <end position="336"/>
    </location>
</feature>
<evidence type="ECO:0000256" key="8">
    <source>
        <dbReference type="ARBA" id="ARBA00022837"/>
    </source>
</evidence>
<dbReference type="Pfam" id="PF00168">
    <property type="entry name" value="C2"/>
    <property type="match status" value="1"/>
</dbReference>
<dbReference type="InterPro" id="IPR035892">
    <property type="entry name" value="C2_domain_sf"/>
</dbReference>
<accession>A0AAD7PDP9</accession>
<comment type="similarity">
    <text evidence="3">Belongs to the phospholipase D family. C2-PLD subfamily.</text>
</comment>
<evidence type="ECO:0000256" key="10">
    <source>
        <dbReference type="ARBA" id="ARBA00023098"/>
    </source>
</evidence>
<dbReference type="InterPro" id="IPR001736">
    <property type="entry name" value="PLipase_D/transphosphatidylase"/>
</dbReference>
<dbReference type="PANTHER" id="PTHR18896:SF65">
    <property type="entry name" value="PHOSPHOLIPASE D BETA 1"/>
    <property type="match status" value="1"/>
</dbReference>
<evidence type="ECO:0000256" key="3">
    <source>
        <dbReference type="ARBA" id="ARBA00010683"/>
    </source>
</evidence>
<dbReference type="EC" id="3.1.4.4" evidence="4"/>
<keyword evidence="7" id="KW-0378">Hydrolase</keyword>
<dbReference type="GO" id="GO:0004630">
    <property type="term" value="F:phospholipase D activity"/>
    <property type="evidence" value="ECO:0007669"/>
    <property type="project" value="UniProtKB-EC"/>
</dbReference>
<evidence type="ECO:0000256" key="5">
    <source>
        <dbReference type="ARBA" id="ARBA00022723"/>
    </source>
</evidence>
<evidence type="ECO:0000259" key="11">
    <source>
        <dbReference type="PROSITE" id="PS50004"/>
    </source>
</evidence>
<dbReference type="FunFam" id="3.30.870.10:FF:000025">
    <property type="entry name" value="Phospholipase D delta"/>
    <property type="match status" value="1"/>
</dbReference>
<dbReference type="Proteomes" id="UP001163823">
    <property type="component" value="Chromosome 11"/>
</dbReference>
<comment type="cofactor">
    <cofactor evidence="2">
        <name>Ca(2+)</name>
        <dbReference type="ChEBI" id="CHEBI:29108"/>
    </cofactor>
</comment>
<evidence type="ECO:0000256" key="7">
    <source>
        <dbReference type="ARBA" id="ARBA00022801"/>
    </source>
</evidence>
<keyword evidence="10" id="KW-0443">Lipid metabolism</keyword>
<evidence type="ECO:0000256" key="2">
    <source>
        <dbReference type="ARBA" id="ARBA00001913"/>
    </source>
</evidence>
<evidence type="ECO:0000256" key="9">
    <source>
        <dbReference type="ARBA" id="ARBA00022963"/>
    </source>
</evidence>
<keyword evidence="14" id="KW-1185">Reference proteome</keyword>
<evidence type="ECO:0000256" key="1">
    <source>
        <dbReference type="ARBA" id="ARBA00000798"/>
    </source>
</evidence>
<dbReference type="InterPro" id="IPR015679">
    <property type="entry name" value="PLipase_D_fam"/>
</dbReference>
<dbReference type="PROSITE" id="PS50004">
    <property type="entry name" value="C2"/>
    <property type="match status" value="1"/>
</dbReference>
<dbReference type="SUPFAM" id="SSF49562">
    <property type="entry name" value="C2 domain (Calcium/lipid-binding domain, CaLB)"/>
    <property type="match status" value="1"/>
</dbReference>
<evidence type="ECO:0000256" key="4">
    <source>
        <dbReference type="ARBA" id="ARBA00012027"/>
    </source>
</evidence>
<protein>
    <recommendedName>
        <fullName evidence="4">phospholipase D</fullName>
        <ecNumber evidence="4">3.1.4.4</ecNumber>
    </recommendedName>
</protein>
<organism evidence="13 14">
    <name type="scientific">Quillaja saponaria</name>
    <name type="common">Soap bark tree</name>
    <dbReference type="NCBI Taxonomy" id="32244"/>
    <lineage>
        <taxon>Eukaryota</taxon>
        <taxon>Viridiplantae</taxon>
        <taxon>Streptophyta</taxon>
        <taxon>Embryophyta</taxon>
        <taxon>Tracheophyta</taxon>
        <taxon>Spermatophyta</taxon>
        <taxon>Magnoliopsida</taxon>
        <taxon>eudicotyledons</taxon>
        <taxon>Gunneridae</taxon>
        <taxon>Pentapetalae</taxon>
        <taxon>rosids</taxon>
        <taxon>fabids</taxon>
        <taxon>Fabales</taxon>
        <taxon>Quillajaceae</taxon>
        <taxon>Quillaja</taxon>
    </lineage>
</organism>
<gene>
    <name evidence="13" type="ORF">O6P43_027148</name>
</gene>
<dbReference type="PROSITE" id="PS50035">
    <property type="entry name" value="PLD"/>
    <property type="match status" value="1"/>
</dbReference>
<dbReference type="AlphaFoldDB" id="A0AAD7PDP9"/>
<evidence type="ECO:0000259" key="12">
    <source>
        <dbReference type="PROSITE" id="PS50035"/>
    </source>
</evidence>
<keyword evidence="9" id="KW-0442">Lipid degradation</keyword>
<dbReference type="EMBL" id="JARAOO010000011">
    <property type="protein sequence ID" value="KAJ7951045.1"/>
    <property type="molecule type" value="Genomic_DNA"/>
</dbReference>
<dbReference type="GO" id="GO:0046872">
    <property type="term" value="F:metal ion binding"/>
    <property type="evidence" value="ECO:0007669"/>
    <property type="project" value="UniProtKB-KW"/>
</dbReference>
<dbReference type="Gene3D" id="2.60.40.150">
    <property type="entry name" value="C2 domain"/>
    <property type="match status" value="1"/>
</dbReference>
<evidence type="ECO:0000256" key="6">
    <source>
        <dbReference type="ARBA" id="ARBA00022737"/>
    </source>
</evidence>
<dbReference type="GO" id="GO:0009395">
    <property type="term" value="P:phospholipid catabolic process"/>
    <property type="evidence" value="ECO:0007669"/>
    <property type="project" value="TreeGrafter"/>
</dbReference>
<reference evidence="13" key="1">
    <citation type="journal article" date="2023" name="Science">
        <title>Elucidation of the pathway for biosynthesis of saponin adjuvants from the soapbark tree.</title>
        <authorList>
            <person name="Reed J."/>
            <person name="Orme A."/>
            <person name="El-Demerdash A."/>
            <person name="Owen C."/>
            <person name="Martin L.B.B."/>
            <person name="Misra R.C."/>
            <person name="Kikuchi S."/>
            <person name="Rejzek M."/>
            <person name="Martin A.C."/>
            <person name="Harkess A."/>
            <person name="Leebens-Mack J."/>
            <person name="Louveau T."/>
            <person name="Stephenson M.J."/>
            <person name="Osbourn A."/>
        </authorList>
    </citation>
    <scope>NUCLEOTIDE SEQUENCE</scope>
    <source>
        <strain evidence="13">S10</strain>
    </source>
</reference>
<dbReference type="PANTHER" id="PTHR18896">
    <property type="entry name" value="PHOSPHOLIPASE D"/>
    <property type="match status" value="1"/>
</dbReference>
<name>A0AAD7PDP9_QUISA</name>
<dbReference type="Gene3D" id="3.30.870.10">
    <property type="entry name" value="Endonuclease Chain A"/>
    <property type="match status" value="1"/>
</dbReference>
<keyword evidence="6" id="KW-0677">Repeat</keyword>
<evidence type="ECO:0000313" key="13">
    <source>
        <dbReference type="EMBL" id="KAJ7951045.1"/>
    </source>
</evidence>
<comment type="catalytic activity">
    <reaction evidence="1">
        <text>a 1,2-diacyl-sn-glycero-3-phosphocholine + H2O = a 1,2-diacyl-sn-glycero-3-phosphate + choline + H(+)</text>
        <dbReference type="Rhea" id="RHEA:14445"/>
        <dbReference type="ChEBI" id="CHEBI:15354"/>
        <dbReference type="ChEBI" id="CHEBI:15377"/>
        <dbReference type="ChEBI" id="CHEBI:15378"/>
        <dbReference type="ChEBI" id="CHEBI:57643"/>
        <dbReference type="ChEBI" id="CHEBI:58608"/>
        <dbReference type="EC" id="3.1.4.4"/>
    </reaction>
</comment>
<dbReference type="GO" id="GO:0005886">
    <property type="term" value="C:plasma membrane"/>
    <property type="evidence" value="ECO:0007669"/>
    <property type="project" value="TreeGrafter"/>
</dbReference>
<dbReference type="SUPFAM" id="SSF56024">
    <property type="entry name" value="Phospholipase D/nuclease"/>
    <property type="match status" value="1"/>
</dbReference>
<comment type="caution">
    <text evidence="13">The sequence shown here is derived from an EMBL/GenBank/DDBJ whole genome shotgun (WGS) entry which is preliminary data.</text>
</comment>